<dbReference type="EMBL" id="JACJQB010000065">
    <property type="protein sequence ID" value="MBD2189970.1"/>
    <property type="molecule type" value="Genomic_DNA"/>
</dbReference>
<sequence>MFTSSRLRILAIGAVLVGGTFIAGYARGNDSSAISNHLSDENISGKPETIASVPPIIYTSEKSPVSIAINQNGKIRRADARGYINVGIRETYKIEINSPSYASAVSVKIDGVSIIDGLICDRSVTLERPYAIAKQFIVLEEGNLGLDRDGGVNNPDLGLIEVKFVPIKRRSQIALDTLRKAPNAPASSQAREEDSKSVAGANRGVAVGTGLSGTSAQDFVATNEWVEAPEIAPTYTKKYRLVGFRASDPVTLHNMNQKRQPDISDAVPPRL</sequence>
<dbReference type="Proteomes" id="UP000642094">
    <property type="component" value="Unassembled WGS sequence"/>
</dbReference>
<proteinExistence type="predicted"/>
<evidence type="ECO:0000256" key="1">
    <source>
        <dbReference type="SAM" id="MobiDB-lite"/>
    </source>
</evidence>
<gene>
    <name evidence="2" type="ORF">H6F41_17735</name>
</gene>
<organism evidence="2 3">
    <name type="scientific">Pseudanabaena mucicola FACHB-723</name>
    <dbReference type="NCBI Taxonomy" id="2692860"/>
    <lineage>
        <taxon>Bacteria</taxon>
        <taxon>Bacillati</taxon>
        <taxon>Cyanobacteriota</taxon>
        <taxon>Cyanophyceae</taxon>
        <taxon>Pseudanabaenales</taxon>
        <taxon>Pseudanabaenaceae</taxon>
        <taxon>Pseudanabaena</taxon>
    </lineage>
</organism>
<feature type="region of interest" description="Disordered" evidence="1">
    <location>
        <begin position="252"/>
        <end position="271"/>
    </location>
</feature>
<name>A0ABR8A1H1_9CYAN</name>
<evidence type="ECO:0000313" key="2">
    <source>
        <dbReference type="EMBL" id="MBD2189970.1"/>
    </source>
</evidence>
<dbReference type="RefSeq" id="WP_190404781.1">
    <property type="nucleotide sequence ID" value="NZ_JACJQB010000065.1"/>
</dbReference>
<accession>A0ABR8A1H1</accession>
<protein>
    <submittedName>
        <fullName evidence="2">Uncharacterized protein</fullName>
    </submittedName>
</protein>
<keyword evidence="3" id="KW-1185">Reference proteome</keyword>
<feature type="region of interest" description="Disordered" evidence="1">
    <location>
        <begin position="178"/>
        <end position="199"/>
    </location>
</feature>
<evidence type="ECO:0000313" key="3">
    <source>
        <dbReference type="Proteomes" id="UP000642094"/>
    </source>
</evidence>
<comment type="caution">
    <text evidence="2">The sequence shown here is derived from an EMBL/GenBank/DDBJ whole genome shotgun (WGS) entry which is preliminary data.</text>
</comment>
<reference evidence="2 3" key="1">
    <citation type="journal article" date="2020" name="ISME J.">
        <title>Comparative genomics reveals insights into cyanobacterial evolution and habitat adaptation.</title>
        <authorList>
            <person name="Chen M.Y."/>
            <person name="Teng W.K."/>
            <person name="Zhao L."/>
            <person name="Hu C.X."/>
            <person name="Zhou Y.K."/>
            <person name="Han B.P."/>
            <person name="Song L.R."/>
            <person name="Shu W.S."/>
        </authorList>
    </citation>
    <scope>NUCLEOTIDE SEQUENCE [LARGE SCALE GENOMIC DNA]</scope>
    <source>
        <strain evidence="2 3">FACHB-723</strain>
    </source>
</reference>